<dbReference type="Proteomes" id="UP000059680">
    <property type="component" value="Chromosome 3"/>
</dbReference>
<dbReference type="STRING" id="39947.A0A0P0VZL7"/>
<dbReference type="GO" id="GO:0005634">
    <property type="term" value="C:nucleus"/>
    <property type="evidence" value="ECO:0000318"/>
    <property type="project" value="GO_Central"/>
</dbReference>
<keyword evidence="3" id="KW-1185">Reference proteome</keyword>
<dbReference type="PANTHER" id="PTHR45614:SF124">
    <property type="entry name" value="OS03G0424300 PROTEIN"/>
    <property type="match status" value="1"/>
</dbReference>
<sequence>VRWDPHHHHLFPLFTPFFSPFHHRHGAQRRTRRCSGKWRSTGACDWSLISKSIPGRSGKSWHIRWCNQLSPWVEHHPFTPEEDDTILHTHACFSKQVGHHRQAPRRLHQQCHQEPPELHPQVLVPHLRGSAEQQWADGGERVRRSEGPGRRG</sequence>
<feature type="region of interest" description="Disordered" evidence="1">
    <location>
        <begin position="130"/>
        <end position="152"/>
    </location>
</feature>
<organism evidence="2 3">
    <name type="scientific">Oryza sativa subsp. japonica</name>
    <name type="common">Rice</name>
    <dbReference type="NCBI Taxonomy" id="39947"/>
    <lineage>
        <taxon>Eukaryota</taxon>
        <taxon>Viridiplantae</taxon>
        <taxon>Streptophyta</taxon>
        <taxon>Embryophyta</taxon>
        <taxon>Tracheophyta</taxon>
        <taxon>Spermatophyta</taxon>
        <taxon>Magnoliopsida</taxon>
        <taxon>Liliopsida</taxon>
        <taxon>Poales</taxon>
        <taxon>Poaceae</taxon>
        <taxon>BOP clade</taxon>
        <taxon>Oryzoideae</taxon>
        <taxon>Oryzeae</taxon>
        <taxon>Oryzinae</taxon>
        <taxon>Oryza</taxon>
        <taxon>Oryza sativa</taxon>
    </lineage>
</organism>
<dbReference type="SUPFAM" id="SSF46689">
    <property type="entry name" value="Homeodomain-like"/>
    <property type="match status" value="1"/>
</dbReference>
<dbReference type="PaxDb" id="39947-A0A0P0VZL7"/>
<gene>
    <name evidence="2" type="ordered locus">Os03g0424300</name>
    <name evidence="2" type="ORF">OSNPB_030424300</name>
</gene>
<dbReference type="PANTHER" id="PTHR45614">
    <property type="entry name" value="MYB PROTEIN-RELATED"/>
    <property type="match status" value="1"/>
</dbReference>
<dbReference type="AlphaFoldDB" id="A0A0P0VZL7"/>
<dbReference type="GO" id="GO:0006355">
    <property type="term" value="P:regulation of DNA-templated transcription"/>
    <property type="evidence" value="ECO:0000318"/>
    <property type="project" value="GO_Central"/>
</dbReference>
<dbReference type="InParanoid" id="A0A0P0VZL7"/>
<reference evidence="2 3" key="2">
    <citation type="journal article" date="2013" name="Plant Cell Physiol.">
        <title>Rice Annotation Project Database (RAP-DB): an integrative and interactive database for rice genomics.</title>
        <authorList>
            <person name="Sakai H."/>
            <person name="Lee S.S."/>
            <person name="Tanaka T."/>
            <person name="Numa H."/>
            <person name="Kim J."/>
            <person name="Kawahara Y."/>
            <person name="Wakimoto H."/>
            <person name="Yang C.C."/>
            <person name="Iwamoto M."/>
            <person name="Abe T."/>
            <person name="Yamada Y."/>
            <person name="Muto A."/>
            <person name="Inokuchi H."/>
            <person name="Ikemura T."/>
            <person name="Matsumoto T."/>
            <person name="Sasaki T."/>
            <person name="Itoh T."/>
        </authorList>
    </citation>
    <scope>NUCLEOTIDE SEQUENCE [LARGE SCALE GENOMIC DNA]</scope>
    <source>
        <strain evidence="3">cv. Nipponbare</strain>
    </source>
</reference>
<dbReference type="SMR" id="A0A0P0VZL7"/>
<dbReference type="GO" id="GO:0000978">
    <property type="term" value="F:RNA polymerase II cis-regulatory region sequence-specific DNA binding"/>
    <property type="evidence" value="ECO:0000318"/>
    <property type="project" value="GO_Central"/>
</dbReference>
<dbReference type="GO" id="GO:0000981">
    <property type="term" value="F:DNA-binding transcription factor activity, RNA polymerase II-specific"/>
    <property type="evidence" value="ECO:0000318"/>
    <property type="project" value="GO_Central"/>
</dbReference>
<feature type="non-terminal residue" evidence="2">
    <location>
        <position position="1"/>
    </location>
</feature>
<dbReference type="InterPro" id="IPR009057">
    <property type="entry name" value="Homeodomain-like_sf"/>
</dbReference>
<dbReference type="Pfam" id="PF13921">
    <property type="entry name" value="Myb_DNA-bind_6"/>
    <property type="match status" value="1"/>
</dbReference>
<feature type="compositionally biased region" description="Basic and acidic residues" evidence="1">
    <location>
        <begin position="138"/>
        <end position="152"/>
    </location>
</feature>
<dbReference type="InterPro" id="IPR050560">
    <property type="entry name" value="MYB_TF"/>
</dbReference>
<dbReference type="EMBL" id="AP014959">
    <property type="protein sequence ID" value="BAS84767.1"/>
    <property type="molecule type" value="Genomic_DNA"/>
</dbReference>
<accession>A0A0P0VZL7</accession>
<reference evidence="3" key="1">
    <citation type="journal article" date="2005" name="Nature">
        <title>The map-based sequence of the rice genome.</title>
        <authorList>
            <consortium name="International rice genome sequencing project (IRGSP)"/>
            <person name="Matsumoto T."/>
            <person name="Wu J."/>
            <person name="Kanamori H."/>
            <person name="Katayose Y."/>
            <person name="Fujisawa M."/>
            <person name="Namiki N."/>
            <person name="Mizuno H."/>
            <person name="Yamamoto K."/>
            <person name="Antonio B.A."/>
            <person name="Baba T."/>
            <person name="Sakata K."/>
            <person name="Nagamura Y."/>
            <person name="Aoki H."/>
            <person name="Arikawa K."/>
            <person name="Arita K."/>
            <person name="Bito T."/>
            <person name="Chiden Y."/>
            <person name="Fujitsuka N."/>
            <person name="Fukunaka R."/>
            <person name="Hamada M."/>
            <person name="Harada C."/>
            <person name="Hayashi A."/>
            <person name="Hijishita S."/>
            <person name="Honda M."/>
            <person name="Hosokawa S."/>
            <person name="Ichikawa Y."/>
            <person name="Idonuma A."/>
            <person name="Iijima M."/>
            <person name="Ikeda M."/>
            <person name="Ikeno M."/>
            <person name="Ito K."/>
            <person name="Ito S."/>
            <person name="Ito T."/>
            <person name="Ito Y."/>
            <person name="Ito Y."/>
            <person name="Iwabuchi A."/>
            <person name="Kamiya K."/>
            <person name="Karasawa W."/>
            <person name="Kurita K."/>
            <person name="Katagiri S."/>
            <person name="Kikuta A."/>
            <person name="Kobayashi H."/>
            <person name="Kobayashi N."/>
            <person name="Machita K."/>
            <person name="Maehara T."/>
            <person name="Masukawa M."/>
            <person name="Mizubayashi T."/>
            <person name="Mukai Y."/>
            <person name="Nagasaki H."/>
            <person name="Nagata Y."/>
            <person name="Naito S."/>
            <person name="Nakashima M."/>
            <person name="Nakama Y."/>
            <person name="Nakamichi Y."/>
            <person name="Nakamura M."/>
            <person name="Meguro A."/>
            <person name="Negishi M."/>
            <person name="Ohta I."/>
            <person name="Ohta T."/>
            <person name="Okamoto M."/>
            <person name="Ono N."/>
            <person name="Saji S."/>
            <person name="Sakaguchi M."/>
            <person name="Sakai K."/>
            <person name="Shibata M."/>
            <person name="Shimokawa T."/>
            <person name="Song J."/>
            <person name="Takazaki Y."/>
            <person name="Terasawa K."/>
            <person name="Tsugane M."/>
            <person name="Tsuji K."/>
            <person name="Ueda S."/>
            <person name="Waki K."/>
            <person name="Yamagata H."/>
            <person name="Yamamoto M."/>
            <person name="Yamamoto S."/>
            <person name="Yamane H."/>
            <person name="Yoshiki S."/>
            <person name="Yoshihara R."/>
            <person name="Yukawa K."/>
            <person name="Zhong H."/>
            <person name="Yano M."/>
            <person name="Yuan Q."/>
            <person name="Ouyang S."/>
            <person name="Liu J."/>
            <person name="Jones K.M."/>
            <person name="Gansberger K."/>
            <person name="Moffat K."/>
            <person name="Hill J."/>
            <person name="Bera J."/>
            <person name="Fadrosh D."/>
            <person name="Jin S."/>
            <person name="Johri S."/>
            <person name="Kim M."/>
            <person name="Overton L."/>
            <person name="Reardon M."/>
            <person name="Tsitrin T."/>
            <person name="Vuong H."/>
            <person name="Weaver B."/>
            <person name="Ciecko A."/>
            <person name="Tallon L."/>
            <person name="Jackson J."/>
            <person name="Pai G."/>
            <person name="Aken S.V."/>
            <person name="Utterback T."/>
            <person name="Reidmuller S."/>
            <person name="Feldblyum T."/>
            <person name="Hsiao J."/>
            <person name="Zismann V."/>
            <person name="Iobst S."/>
            <person name="de Vazeille A.R."/>
            <person name="Buell C.R."/>
            <person name="Ying K."/>
            <person name="Li Y."/>
            <person name="Lu T."/>
            <person name="Huang Y."/>
            <person name="Zhao Q."/>
            <person name="Feng Q."/>
            <person name="Zhang L."/>
            <person name="Zhu J."/>
            <person name="Weng Q."/>
            <person name="Mu J."/>
            <person name="Lu Y."/>
            <person name="Fan D."/>
            <person name="Liu Y."/>
            <person name="Guan J."/>
            <person name="Zhang Y."/>
            <person name="Yu S."/>
            <person name="Liu X."/>
            <person name="Zhang Y."/>
            <person name="Hong G."/>
            <person name="Han B."/>
            <person name="Choisne N."/>
            <person name="Demange N."/>
            <person name="Orjeda G."/>
            <person name="Samain S."/>
            <person name="Cattolico L."/>
            <person name="Pelletier E."/>
            <person name="Couloux A."/>
            <person name="Segurens B."/>
            <person name="Wincker P."/>
            <person name="D'Hont A."/>
            <person name="Scarpelli C."/>
            <person name="Weissenbach J."/>
            <person name="Salanoubat M."/>
            <person name="Quetier F."/>
            <person name="Yu Y."/>
            <person name="Kim H.R."/>
            <person name="Rambo T."/>
            <person name="Currie J."/>
            <person name="Collura K."/>
            <person name="Luo M."/>
            <person name="Yang T."/>
            <person name="Ammiraju J.S.S."/>
            <person name="Engler F."/>
            <person name="Soderlund C."/>
            <person name="Wing R.A."/>
            <person name="Palmer L.E."/>
            <person name="de la Bastide M."/>
            <person name="Spiegel L."/>
            <person name="Nascimento L."/>
            <person name="Zutavern T."/>
            <person name="O'Shaughnessy A."/>
            <person name="Dike S."/>
            <person name="Dedhia N."/>
            <person name="Preston R."/>
            <person name="Balija V."/>
            <person name="McCombie W.R."/>
            <person name="Chow T."/>
            <person name="Chen H."/>
            <person name="Chung M."/>
            <person name="Chen C."/>
            <person name="Shaw J."/>
            <person name="Wu H."/>
            <person name="Hsiao K."/>
            <person name="Chao Y."/>
            <person name="Chu M."/>
            <person name="Cheng C."/>
            <person name="Hour A."/>
            <person name="Lee P."/>
            <person name="Lin S."/>
            <person name="Lin Y."/>
            <person name="Liou J."/>
            <person name="Liu S."/>
            <person name="Hsing Y."/>
            <person name="Raghuvanshi S."/>
            <person name="Mohanty A."/>
            <person name="Bharti A.K."/>
            <person name="Gaur A."/>
            <person name="Gupta V."/>
            <person name="Kumar D."/>
            <person name="Ravi V."/>
            <person name="Vij S."/>
            <person name="Kapur A."/>
            <person name="Khurana P."/>
            <person name="Khurana P."/>
            <person name="Khurana J.P."/>
            <person name="Tyagi A.K."/>
            <person name="Gaikwad K."/>
            <person name="Singh A."/>
            <person name="Dalal V."/>
            <person name="Srivastava S."/>
            <person name="Dixit A."/>
            <person name="Pal A.K."/>
            <person name="Ghazi I.A."/>
            <person name="Yadav M."/>
            <person name="Pandit A."/>
            <person name="Bhargava A."/>
            <person name="Sureshbabu K."/>
            <person name="Batra K."/>
            <person name="Sharma T.R."/>
            <person name="Mohapatra T."/>
            <person name="Singh N.K."/>
            <person name="Messing J."/>
            <person name="Nelson A.B."/>
            <person name="Fuks G."/>
            <person name="Kavchok S."/>
            <person name="Keizer G."/>
            <person name="Linton E."/>
            <person name="Llaca V."/>
            <person name="Song R."/>
            <person name="Tanyolac B."/>
            <person name="Young S."/>
            <person name="Ho-Il K."/>
            <person name="Hahn J.H."/>
            <person name="Sangsakoo G."/>
            <person name="Vanavichit A."/>
            <person name="de Mattos Luiz.A.T."/>
            <person name="Zimmer P.D."/>
            <person name="Malone G."/>
            <person name="Dellagostin O."/>
            <person name="de Oliveira A.C."/>
            <person name="Bevan M."/>
            <person name="Bancroft I."/>
            <person name="Minx P."/>
            <person name="Cordum H."/>
            <person name="Wilson R."/>
            <person name="Cheng Z."/>
            <person name="Jin W."/>
            <person name="Jiang J."/>
            <person name="Leong S.A."/>
            <person name="Iwama H."/>
            <person name="Gojobori T."/>
            <person name="Itoh T."/>
            <person name="Niimura Y."/>
            <person name="Fujii Y."/>
            <person name="Habara T."/>
            <person name="Sakai H."/>
            <person name="Sato Y."/>
            <person name="Wilson G."/>
            <person name="Kumar K."/>
            <person name="McCouch S."/>
            <person name="Juretic N."/>
            <person name="Hoen D."/>
            <person name="Wright S."/>
            <person name="Bruskiewich R."/>
            <person name="Bureau T."/>
            <person name="Miyao A."/>
            <person name="Hirochika H."/>
            <person name="Nishikawa T."/>
            <person name="Kadowaki K."/>
            <person name="Sugiura M."/>
            <person name="Burr B."/>
            <person name="Sasaki T."/>
        </authorList>
    </citation>
    <scope>NUCLEOTIDE SEQUENCE [LARGE SCALE GENOMIC DNA]</scope>
    <source>
        <strain evidence="3">cv. Nipponbare</strain>
    </source>
</reference>
<dbReference type="eggNOG" id="KOG0048">
    <property type="taxonomic scope" value="Eukaryota"/>
</dbReference>
<proteinExistence type="predicted"/>
<protein>
    <submittedName>
        <fullName evidence="2">Os03g0424300 protein</fullName>
    </submittedName>
</protein>
<evidence type="ECO:0000313" key="2">
    <source>
        <dbReference type="EMBL" id="BAS84767.1"/>
    </source>
</evidence>
<dbReference type="Gramene" id="Os03t0424300-00">
    <property type="protein sequence ID" value="Os03t0424300-00"/>
    <property type="gene ID" value="Os03g0424300"/>
</dbReference>
<reference evidence="2 3" key="3">
    <citation type="journal article" date="2013" name="Rice">
        <title>Improvement of the Oryza sativa Nipponbare reference genome using next generation sequence and optical map data.</title>
        <authorList>
            <person name="Kawahara Y."/>
            <person name="de la Bastide M."/>
            <person name="Hamilton J.P."/>
            <person name="Kanamori H."/>
            <person name="McCombie W.R."/>
            <person name="Ouyang S."/>
            <person name="Schwartz D.C."/>
            <person name="Tanaka T."/>
            <person name="Wu J."/>
            <person name="Zhou S."/>
            <person name="Childs K.L."/>
            <person name="Davidson R.M."/>
            <person name="Lin H."/>
            <person name="Quesada-Ocampo L."/>
            <person name="Vaillancourt B."/>
            <person name="Sakai H."/>
            <person name="Lee S.S."/>
            <person name="Kim J."/>
            <person name="Numa H."/>
            <person name="Itoh T."/>
            <person name="Buell C.R."/>
            <person name="Matsumoto T."/>
        </authorList>
    </citation>
    <scope>NUCLEOTIDE SEQUENCE [LARGE SCALE GENOMIC DNA]</scope>
    <source>
        <strain evidence="3">cv. Nipponbare</strain>
    </source>
</reference>
<evidence type="ECO:0000256" key="1">
    <source>
        <dbReference type="SAM" id="MobiDB-lite"/>
    </source>
</evidence>
<name>A0A0P0VZL7_ORYSJ</name>
<evidence type="ECO:0000313" key="3">
    <source>
        <dbReference type="Proteomes" id="UP000059680"/>
    </source>
</evidence>